<reference evidence="2 3" key="1">
    <citation type="submission" date="2022-06" db="EMBL/GenBank/DDBJ databases">
        <title>Genomic Encyclopedia of Archaeal and Bacterial Type Strains, Phase II (KMG-II): from individual species to whole genera.</title>
        <authorList>
            <person name="Goeker M."/>
        </authorList>
    </citation>
    <scope>NUCLEOTIDE SEQUENCE [LARGE SCALE GENOMIC DNA]</scope>
    <source>
        <strain evidence="2 3">DSM 44255</strain>
    </source>
</reference>
<feature type="region of interest" description="Disordered" evidence="1">
    <location>
        <begin position="202"/>
        <end position="259"/>
    </location>
</feature>
<dbReference type="Gene3D" id="3.40.50.300">
    <property type="entry name" value="P-loop containing nucleotide triphosphate hydrolases"/>
    <property type="match status" value="1"/>
</dbReference>
<accession>A0ABT1I5Q4</accession>
<feature type="compositionally biased region" description="Low complexity" evidence="1">
    <location>
        <begin position="217"/>
        <end position="251"/>
    </location>
</feature>
<evidence type="ECO:0000313" key="2">
    <source>
        <dbReference type="EMBL" id="MCP2267955.1"/>
    </source>
</evidence>
<name>A0ABT1I5Q4_9PSEU</name>
<dbReference type="Proteomes" id="UP001205185">
    <property type="component" value="Unassembled WGS sequence"/>
</dbReference>
<comment type="caution">
    <text evidence="2">The sequence shown here is derived from an EMBL/GenBank/DDBJ whole genome shotgun (WGS) entry which is preliminary data.</text>
</comment>
<dbReference type="EMBL" id="JAMTCO010000001">
    <property type="protein sequence ID" value="MCP2267955.1"/>
    <property type="molecule type" value="Genomic_DNA"/>
</dbReference>
<protein>
    <submittedName>
        <fullName evidence="2">MinD-like ATPase involved in chromosome partitioning or flagellar assembly</fullName>
    </submittedName>
</protein>
<proteinExistence type="predicted"/>
<evidence type="ECO:0000256" key="1">
    <source>
        <dbReference type="SAM" id="MobiDB-lite"/>
    </source>
</evidence>
<organism evidence="2 3">
    <name type="scientific">Actinokineospora diospyrosa</name>
    <dbReference type="NCBI Taxonomy" id="103728"/>
    <lineage>
        <taxon>Bacteria</taxon>
        <taxon>Bacillati</taxon>
        <taxon>Actinomycetota</taxon>
        <taxon>Actinomycetes</taxon>
        <taxon>Pseudonocardiales</taxon>
        <taxon>Pseudonocardiaceae</taxon>
        <taxon>Actinokineospora</taxon>
    </lineage>
</organism>
<keyword evidence="3" id="KW-1185">Reference proteome</keyword>
<dbReference type="RefSeq" id="WP_253884879.1">
    <property type="nucleotide sequence ID" value="NZ_BAAAVB010000026.1"/>
</dbReference>
<dbReference type="InterPro" id="IPR027417">
    <property type="entry name" value="P-loop_NTPase"/>
</dbReference>
<sequence length="259" mass="26391">MLVVVCSVKGSPGATTLSVALGARWTGPEEPVVVEADPGGGDLLARWRLEENPGLKSLAAAARRDSDPGLLAQHAQVLPGGLRVVAGPVGAEQARSALAVLAGGSSSVVRAAAEVAGQVVICDVGRIDAQSPALPLLRAAEVTVLLARSKDDELAHVAQKLDTVAKWTPHPALVLVGEGYPTREVERELGVAVLARLPHDPRGAAVLGGQPGRRSPSRSALGKAAASLAGLLRAQAPAPQDDLPADLPAPDVHLNGTRP</sequence>
<dbReference type="SUPFAM" id="SSF52540">
    <property type="entry name" value="P-loop containing nucleoside triphosphate hydrolases"/>
    <property type="match status" value="1"/>
</dbReference>
<gene>
    <name evidence="2" type="ORF">LV75_000437</name>
</gene>
<evidence type="ECO:0000313" key="3">
    <source>
        <dbReference type="Proteomes" id="UP001205185"/>
    </source>
</evidence>